<dbReference type="GO" id="GO:0016779">
    <property type="term" value="F:nucleotidyltransferase activity"/>
    <property type="evidence" value="ECO:0007669"/>
    <property type="project" value="InterPro"/>
</dbReference>
<keyword evidence="3" id="KW-1185">Reference proteome</keyword>
<dbReference type="Pfam" id="PF01909">
    <property type="entry name" value="NTP_transf_2"/>
    <property type="match status" value="1"/>
</dbReference>
<dbReference type="InterPro" id="IPR043519">
    <property type="entry name" value="NT_sf"/>
</dbReference>
<comment type="caution">
    <text evidence="2">The sequence shown here is derived from an EMBL/GenBank/DDBJ whole genome shotgun (WGS) entry which is preliminary data.</text>
</comment>
<evidence type="ECO:0000313" key="3">
    <source>
        <dbReference type="Proteomes" id="UP000680865"/>
    </source>
</evidence>
<name>A0A919SLQ1_9ACTN</name>
<proteinExistence type="predicted"/>
<evidence type="ECO:0000259" key="1">
    <source>
        <dbReference type="Pfam" id="PF01909"/>
    </source>
</evidence>
<evidence type="ECO:0000313" key="2">
    <source>
        <dbReference type="EMBL" id="GIM74360.1"/>
    </source>
</evidence>
<dbReference type="EMBL" id="BOQP01000020">
    <property type="protein sequence ID" value="GIM74360.1"/>
    <property type="molecule type" value="Genomic_DNA"/>
</dbReference>
<dbReference type="InterPro" id="IPR002934">
    <property type="entry name" value="Polymerase_NTP_transf_dom"/>
</dbReference>
<dbReference type="Proteomes" id="UP000680865">
    <property type="component" value="Unassembled WGS sequence"/>
</dbReference>
<feature type="domain" description="Polymerase nucleotidyl transferase" evidence="1">
    <location>
        <begin position="47"/>
        <end position="82"/>
    </location>
</feature>
<accession>A0A919SLQ1</accession>
<organism evidence="2 3">
    <name type="scientific">Winogradskya consettensis</name>
    <dbReference type="NCBI Taxonomy" id="113560"/>
    <lineage>
        <taxon>Bacteria</taxon>
        <taxon>Bacillati</taxon>
        <taxon>Actinomycetota</taxon>
        <taxon>Actinomycetes</taxon>
        <taxon>Micromonosporales</taxon>
        <taxon>Micromonosporaceae</taxon>
        <taxon>Winogradskya</taxon>
    </lineage>
</organism>
<gene>
    <name evidence="2" type="ORF">Aco04nite_39920</name>
</gene>
<reference evidence="2" key="1">
    <citation type="submission" date="2021-03" db="EMBL/GenBank/DDBJ databases">
        <title>Whole genome shotgun sequence of Actinoplanes consettensis NBRC 14913.</title>
        <authorList>
            <person name="Komaki H."/>
            <person name="Tamura T."/>
        </authorList>
    </citation>
    <scope>NUCLEOTIDE SEQUENCE</scope>
    <source>
        <strain evidence="2">NBRC 14913</strain>
    </source>
</reference>
<sequence length="263" mass="29195">MGRHAMPEPTRIPREGNLEGVPADFAPVVAAARTRIASTFGPERLHSAYIYGSIPRGTATPGVSDLDLMLALREEPGEKERADARTLEIDLDRYFPQIDGAGILLFSTRTLLSDLERHDLGFFTACLCTPLVGDDLAEQLPAYFPTSLLARETNGDLGLVLPEWRRRLAVNDPALSRVLARRLIRTGFTLVMPRWGSWTSDLERSTDIFAGYYPDHAGQMRDALRVARNPAGDHTTLLTLIDELGEWLAAEYTRVHGTKTPRT</sequence>
<dbReference type="CDD" id="cd05403">
    <property type="entry name" value="NT_KNTase_like"/>
    <property type="match status" value="1"/>
</dbReference>
<protein>
    <recommendedName>
        <fullName evidence="1">Polymerase nucleotidyl transferase domain-containing protein</fullName>
    </recommendedName>
</protein>
<dbReference type="AlphaFoldDB" id="A0A919SLQ1"/>
<dbReference type="SUPFAM" id="SSF81301">
    <property type="entry name" value="Nucleotidyltransferase"/>
    <property type="match status" value="1"/>
</dbReference>